<organism evidence="5 6">
    <name type="scientific">Sulfobacillus benefaciens</name>
    <dbReference type="NCBI Taxonomy" id="453960"/>
    <lineage>
        <taxon>Bacteria</taxon>
        <taxon>Bacillati</taxon>
        <taxon>Bacillota</taxon>
        <taxon>Clostridia</taxon>
        <taxon>Eubacteriales</taxon>
        <taxon>Clostridiales Family XVII. Incertae Sedis</taxon>
        <taxon>Sulfobacillus</taxon>
    </lineage>
</organism>
<sequence length="316" mass="34649">MPEVVACGEALIAVTPQVRGRLDETMDIKLHVAGAESNVAIGLSRLGVSTAFWGAVGTDPFGSIIRTRLAAEGVDVTHLLQRPEPTGLMFKEWYGLGEDPQVYYYRAGSAGSAWDCGANITNDLREVRWIHCSGITAMIGLASRRSIQAIIMAAKPLGIAISLDVNLRTKLAPAAEWRQVLDALIPYSDVVFCTTRELSQLWAIQDPMDWFAPESKREQSVLVAKDDAHQVSAYNASDPIARAHPWSVTKVVDPVGAGDGLAAGIIAARLKEWEWRDALRLGTLVGALAVSHPGDFEGYPYWREVEALWEDRWIDR</sequence>
<comment type="caution">
    <text evidence="5">The sequence shown here is derived from an EMBL/GenBank/DDBJ whole genome shotgun (WGS) entry which is preliminary data.</text>
</comment>
<dbReference type="InterPro" id="IPR011611">
    <property type="entry name" value="PfkB_dom"/>
</dbReference>
<protein>
    <submittedName>
        <fullName evidence="5">Sugar kinase</fullName>
    </submittedName>
</protein>
<evidence type="ECO:0000256" key="1">
    <source>
        <dbReference type="ARBA" id="ARBA00010688"/>
    </source>
</evidence>
<dbReference type="InterPro" id="IPR029056">
    <property type="entry name" value="Ribokinase-like"/>
</dbReference>
<dbReference type="CDD" id="cd01166">
    <property type="entry name" value="KdgK"/>
    <property type="match status" value="1"/>
</dbReference>
<evidence type="ECO:0000259" key="4">
    <source>
        <dbReference type="Pfam" id="PF00294"/>
    </source>
</evidence>
<evidence type="ECO:0000313" key="6">
    <source>
        <dbReference type="Proteomes" id="UP000242972"/>
    </source>
</evidence>
<dbReference type="EMBL" id="PXYW01000036">
    <property type="protein sequence ID" value="PSR32568.1"/>
    <property type="molecule type" value="Genomic_DNA"/>
</dbReference>
<dbReference type="PANTHER" id="PTHR43320:SF2">
    <property type="entry name" value="2-DEHYDRO-3-DEOXYGLUCONOKINASE_2-DEHYDRO-3-DEOXYGALACTONOKINASE"/>
    <property type="match status" value="1"/>
</dbReference>
<dbReference type="PROSITE" id="PS00584">
    <property type="entry name" value="PFKB_KINASES_2"/>
    <property type="match status" value="1"/>
</dbReference>
<name>A0A2T2XDM0_9FIRM</name>
<keyword evidence="3 5" id="KW-0418">Kinase</keyword>
<keyword evidence="2" id="KW-0808">Transferase</keyword>
<evidence type="ECO:0000256" key="2">
    <source>
        <dbReference type="ARBA" id="ARBA00022679"/>
    </source>
</evidence>
<feature type="domain" description="Carbohydrate kinase PfkB" evidence="4">
    <location>
        <begin position="1"/>
        <end position="295"/>
    </location>
</feature>
<accession>A0A2T2XDM0</accession>
<dbReference type="AlphaFoldDB" id="A0A2T2XDM0"/>
<comment type="similarity">
    <text evidence="1">Belongs to the carbohydrate kinase PfkB family.</text>
</comment>
<dbReference type="Pfam" id="PF00294">
    <property type="entry name" value="PfkB"/>
    <property type="match status" value="1"/>
</dbReference>
<reference evidence="5 6" key="1">
    <citation type="journal article" date="2014" name="BMC Genomics">
        <title>Comparison of environmental and isolate Sulfobacillus genomes reveals diverse carbon, sulfur, nitrogen, and hydrogen metabolisms.</title>
        <authorList>
            <person name="Justice N.B."/>
            <person name="Norman A."/>
            <person name="Brown C.T."/>
            <person name="Singh A."/>
            <person name="Thomas B.C."/>
            <person name="Banfield J.F."/>
        </authorList>
    </citation>
    <scope>NUCLEOTIDE SEQUENCE [LARGE SCALE GENOMIC DNA]</scope>
    <source>
        <strain evidence="5">AMDSBA4</strain>
    </source>
</reference>
<proteinExistence type="inferred from homology"/>
<dbReference type="SUPFAM" id="SSF53613">
    <property type="entry name" value="Ribokinase-like"/>
    <property type="match status" value="1"/>
</dbReference>
<dbReference type="InterPro" id="IPR052700">
    <property type="entry name" value="Carb_kinase_PfkB-like"/>
</dbReference>
<gene>
    <name evidence="5" type="ORF">C7B46_13690</name>
</gene>
<evidence type="ECO:0000256" key="3">
    <source>
        <dbReference type="ARBA" id="ARBA00022777"/>
    </source>
</evidence>
<evidence type="ECO:0000313" key="5">
    <source>
        <dbReference type="EMBL" id="PSR32568.1"/>
    </source>
</evidence>
<dbReference type="Proteomes" id="UP000242972">
    <property type="component" value="Unassembled WGS sequence"/>
</dbReference>
<dbReference type="InterPro" id="IPR002173">
    <property type="entry name" value="Carboh/pur_kinase_PfkB_CS"/>
</dbReference>
<dbReference type="GO" id="GO:0016301">
    <property type="term" value="F:kinase activity"/>
    <property type="evidence" value="ECO:0007669"/>
    <property type="project" value="UniProtKB-KW"/>
</dbReference>
<dbReference type="Gene3D" id="3.40.1190.20">
    <property type="match status" value="1"/>
</dbReference>
<dbReference type="PANTHER" id="PTHR43320">
    <property type="entry name" value="SUGAR KINASE"/>
    <property type="match status" value="1"/>
</dbReference>